<reference evidence="1" key="2">
    <citation type="submission" date="2021-04" db="EMBL/GenBank/DDBJ databases">
        <authorList>
            <person name="Gilroy R."/>
        </authorList>
    </citation>
    <scope>NUCLEOTIDE SEQUENCE</scope>
    <source>
        <strain evidence="1">ChiBcec6-4105</strain>
    </source>
</reference>
<reference evidence="1" key="1">
    <citation type="journal article" date="2021" name="PeerJ">
        <title>Extensive microbial diversity within the chicken gut microbiome revealed by metagenomics and culture.</title>
        <authorList>
            <person name="Gilroy R."/>
            <person name="Ravi A."/>
            <person name="Getino M."/>
            <person name="Pursley I."/>
            <person name="Horton D.L."/>
            <person name="Alikhan N.F."/>
            <person name="Baker D."/>
            <person name="Gharbi K."/>
            <person name="Hall N."/>
            <person name="Watson M."/>
            <person name="Adriaenssens E.M."/>
            <person name="Foster-Nyarko E."/>
            <person name="Jarju S."/>
            <person name="Secka A."/>
            <person name="Antonio M."/>
            <person name="Oren A."/>
            <person name="Chaudhuri R.R."/>
            <person name="La Ragione R."/>
            <person name="Hildebrand F."/>
            <person name="Pallen M.J."/>
        </authorList>
    </citation>
    <scope>NUCLEOTIDE SEQUENCE</scope>
    <source>
        <strain evidence="1">ChiBcec6-4105</strain>
    </source>
</reference>
<dbReference type="Proteomes" id="UP000823892">
    <property type="component" value="Unassembled WGS sequence"/>
</dbReference>
<name>A0A9D2QUL3_9FIRM</name>
<comment type="caution">
    <text evidence="1">The sequence shown here is derived from an EMBL/GenBank/DDBJ whole genome shotgun (WGS) entry which is preliminary data.</text>
</comment>
<evidence type="ECO:0000313" key="2">
    <source>
        <dbReference type="Proteomes" id="UP000823892"/>
    </source>
</evidence>
<protein>
    <submittedName>
        <fullName evidence="1">Uncharacterized protein</fullName>
    </submittedName>
</protein>
<evidence type="ECO:0000313" key="1">
    <source>
        <dbReference type="EMBL" id="HJD28685.1"/>
    </source>
</evidence>
<dbReference type="EMBL" id="DWUY01000151">
    <property type="protein sequence ID" value="HJD28685.1"/>
    <property type="molecule type" value="Genomic_DNA"/>
</dbReference>
<gene>
    <name evidence="1" type="ORF">H9914_06800</name>
</gene>
<sequence length="159" mass="18664">MKYTDTNNRIALKLLGSAYVPCPDGTVIYESCYQCNGMFGGLDIYDLVADWNRSYLYVDILGKPKKDDYPSSSQGERYYSNNLKWYEFKCRRLQDFINEKPDSYMAATYGDDWKRQIGIDLVHEKRSNKSLRFPIKICRNRPDSYDKIRPSTIDPHQGR</sequence>
<dbReference type="AlphaFoldDB" id="A0A9D2QUL3"/>
<organism evidence="1 2">
    <name type="scientific">Candidatus Blautia avicola</name>
    <dbReference type="NCBI Taxonomy" id="2838483"/>
    <lineage>
        <taxon>Bacteria</taxon>
        <taxon>Bacillati</taxon>
        <taxon>Bacillota</taxon>
        <taxon>Clostridia</taxon>
        <taxon>Lachnospirales</taxon>
        <taxon>Lachnospiraceae</taxon>
        <taxon>Blautia</taxon>
    </lineage>
</organism>
<proteinExistence type="predicted"/>
<accession>A0A9D2QUL3</accession>